<comment type="similarity">
    <text evidence="1">Belongs to the bacterial AtpI family.</text>
</comment>
<dbReference type="Proteomes" id="UP000249842">
    <property type="component" value="Unassembled WGS sequence"/>
</dbReference>
<comment type="caution">
    <text evidence="4">The sequence shown here is derived from an EMBL/GenBank/DDBJ whole genome shotgun (WGS) entry which is preliminary data.</text>
</comment>
<keyword evidence="5" id="KW-1185">Reference proteome</keyword>
<keyword evidence="1" id="KW-0406">Ion transport</keyword>
<accession>A0A328AYT0</accession>
<dbReference type="GO" id="GO:0045259">
    <property type="term" value="C:proton-transporting ATP synthase complex"/>
    <property type="evidence" value="ECO:0007669"/>
    <property type="project" value="UniProtKB-UniRule"/>
</dbReference>
<keyword evidence="1" id="KW-0813">Transport</keyword>
<dbReference type="SUPFAM" id="SSF103473">
    <property type="entry name" value="MFS general substrate transporter"/>
    <property type="match status" value="1"/>
</dbReference>
<organism evidence="4 5">
    <name type="scientific">Phenylobacterium hankyongense</name>
    <dbReference type="NCBI Taxonomy" id="1813876"/>
    <lineage>
        <taxon>Bacteria</taxon>
        <taxon>Pseudomonadati</taxon>
        <taxon>Pseudomonadota</taxon>
        <taxon>Alphaproteobacteria</taxon>
        <taxon>Caulobacterales</taxon>
        <taxon>Caulobacteraceae</taxon>
        <taxon>Phenylobacterium</taxon>
    </lineage>
</organism>
<feature type="region of interest" description="Disordered" evidence="2">
    <location>
        <begin position="94"/>
        <end position="115"/>
    </location>
</feature>
<evidence type="ECO:0000256" key="3">
    <source>
        <dbReference type="SAM" id="Phobius"/>
    </source>
</evidence>
<proteinExistence type="inferred from homology"/>
<protein>
    <recommendedName>
        <fullName evidence="1">ATP synthase protein I</fullName>
    </recommendedName>
</protein>
<dbReference type="EMBL" id="QFYP01000001">
    <property type="protein sequence ID" value="RAK60083.1"/>
    <property type="molecule type" value="Genomic_DNA"/>
</dbReference>
<keyword evidence="3" id="KW-0812">Transmembrane</keyword>
<gene>
    <name evidence="4" type="ORF">DJ021_09830</name>
</gene>
<reference evidence="5" key="1">
    <citation type="submission" date="2018-05" db="EMBL/GenBank/DDBJ databases">
        <authorList>
            <person name="Li X."/>
        </authorList>
    </citation>
    <scope>NUCLEOTIDE SEQUENCE [LARGE SCALE GENOMIC DNA]</scope>
    <source>
        <strain evidence="5">HKS-05</strain>
    </source>
</reference>
<dbReference type="OrthoDB" id="15401at2"/>
<dbReference type="RefSeq" id="WP_111457376.1">
    <property type="nucleotide sequence ID" value="NZ_QFYP01000001.1"/>
</dbReference>
<evidence type="ECO:0000256" key="1">
    <source>
        <dbReference type="PIRNR" id="PIRNR032126"/>
    </source>
</evidence>
<evidence type="ECO:0000256" key="2">
    <source>
        <dbReference type="SAM" id="MobiDB-lite"/>
    </source>
</evidence>
<dbReference type="GO" id="GO:1902600">
    <property type="term" value="P:proton transmembrane transport"/>
    <property type="evidence" value="ECO:0007669"/>
    <property type="project" value="UniProtKB-KW"/>
</dbReference>
<feature type="transmembrane region" description="Helical" evidence="3">
    <location>
        <begin position="44"/>
        <end position="62"/>
    </location>
</feature>
<evidence type="ECO:0000313" key="4">
    <source>
        <dbReference type="EMBL" id="RAK60083.1"/>
    </source>
</evidence>
<dbReference type="AlphaFoldDB" id="A0A328AYT0"/>
<sequence>MPQTDESRDEALKSLDARLAAFEAKRTPKSGVATQRAMGQGYRFLGEVVGGVLGGLGFGWLFDSFAHTAPFGLIGGLLIGVGVSTFVAIRGAGAWAKTESETTAPKPDVTDKTDD</sequence>
<feature type="transmembrane region" description="Helical" evidence="3">
    <location>
        <begin position="68"/>
        <end position="89"/>
    </location>
</feature>
<name>A0A328AYT0_9CAUL</name>
<keyword evidence="1 3" id="KW-0472">Membrane</keyword>
<keyword evidence="1" id="KW-0375">Hydrogen ion transport</keyword>
<dbReference type="InterPro" id="IPR016989">
    <property type="entry name" value="Atp1_alphaprobac"/>
</dbReference>
<dbReference type="InterPro" id="IPR036259">
    <property type="entry name" value="MFS_trans_sf"/>
</dbReference>
<comment type="function">
    <text evidence="1">A possible function for this protein is to guide the assembly of the membrane sector of the ATPase enzyme complex.</text>
</comment>
<evidence type="ECO:0000313" key="5">
    <source>
        <dbReference type="Proteomes" id="UP000249842"/>
    </source>
</evidence>
<keyword evidence="3" id="KW-1133">Transmembrane helix</keyword>
<dbReference type="PIRSF" id="PIRSF032126">
    <property type="entry name" value="F0F1_ATP_synthase_subunit_I"/>
    <property type="match status" value="1"/>
</dbReference>